<sequence length="158" mass="17793">MRSSYAPFDANDTLLKLLIQRQRLVVRSEPSSTKLSLLVVLVLGANNGLHIAVSLWSIIRNNSQSLDFSLRHHKFECGDENGETIIDERKIRIKPLPIKFVSRSPDAAVDIPVSDISLVRKNSSNLDSFLDPAFMSLIPDQRRLEQWEKTVAARGEAK</sequence>
<dbReference type="HOGENOM" id="CLU_1671923_0_0_1"/>
<protein>
    <submittedName>
        <fullName evidence="2">Transmembrane protein, putative</fullName>
    </submittedName>
</protein>
<dbReference type="Proteomes" id="UP000002051">
    <property type="component" value="Chromosome 6"/>
</dbReference>
<evidence type="ECO:0000256" key="1">
    <source>
        <dbReference type="SAM" id="Phobius"/>
    </source>
</evidence>
<gene>
    <name evidence="2" type="ordered locus">MTR_6g025065</name>
</gene>
<reference evidence="2 4" key="1">
    <citation type="journal article" date="2011" name="Nature">
        <title>The Medicago genome provides insight into the evolution of rhizobial symbioses.</title>
        <authorList>
            <person name="Young N.D."/>
            <person name="Debelle F."/>
            <person name="Oldroyd G.E."/>
            <person name="Geurts R."/>
            <person name="Cannon S.B."/>
            <person name="Udvardi M.K."/>
            <person name="Benedito V.A."/>
            <person name="Mayer K.F."/>
            <person name="Gouzy J."/>
            <person name="Schoof H."/>
            <person name="Van de Peer Y."/>
            <person name="Proost S."/>
            <person name="Cook D.R."/>
            <person name="Meyers B.C."/>
            <person name="Spannagl M."/>
            <person name="Cheung F."/>
            <person name="De Mita S."/>
            <person name="Krishnakumar V."/>
            <person name="Gundlach H."/>
            <person name="Zhou S."/>
            <person name="Mudge J."/>
            <person name="Bharti A.K."/>
            <person name="Murray J.D."/>
            <person name="Naoumkina M.A."/>
            <person name="Rosen B."/>
            <person name="Silverstein K.A."/>
            <person name="Tang H."/>
            <person name="Rombauts S."/>
            <person name="Zhao P.X."/>
            <person name="Zhou P."/>
            <person name="Barbe V."/>
            <person name="Bardou P."/>
            <person name="Bechner M."/>
            <person name="Bellec A."/>
            <person name="Berger A."/>
            <person name="Berges H."/>
            <person name="Bidwell S."/>
            <person name="Bisseling T."/>
            <person name="Choisne N."/>
            <person name="Couloux A."/>
            <person name="Denny R."/>
            <person name="Deshpande S."/>
            <person name="Dai X."/>
            <person name="Doyle J.J."/>
            <person name="Dudez A.M."/>
            <person name="Farmer A.D."/>
            <person name="Fouteau S."/>
            <person name="Franken C."/>
            <person name="Gibelin C."/>
            <person name="Gish J."/>
            <person name="Goldstein S."/>
            <person name="Gonzalez A.J."/>
            <person name="Green P.J."/>
            <person name="Hallab A."/>
            <person name="Hartog M."/>
            <person name="Hua A."/>
            <person name="Humphray S.J."/>
            <person name="Jeong D.H."/>
            <person name="Jing Y."/>
            <person name="Jocker A."/>
            <person name="Kenton S.M."/>
            <person name="Kim D.J."/>
            <person name="Klee K."/>
            <person name="Lai H."/>
            <person name="Lang C."/>
            <person name="Lin S."/>
            <person name="Macmil S.L."/>
            <person name="Magdelenat G."/>
            <person name="Matthews L."/>
            <person name="McCorrison J."/>
            <person name="Monaghan E.L."/>
            <person name="Mun J.H."/>
            <person name="Najar F.Z."/>
            <person name="Nicholson C."/>
            <person name="Noirot C."/>
            <person name="O'Bleness M."/>
            <person name="Paule C.R."/>
            <person name="Poulain J."/>
            <person name="Prion F."/>
            <person name="Qin B."/>
            <person name="Qu C."/>
            <person name="Retzel E.F."/>
            <person name="Riddle C."/>
            <person name="Sallet E."/>
            <person name="Samain S."/>
            <person name="Samson N."/>
            <person name="Sanders I."/>
            <person name="Saurat O."/>
            <person name="Scarpelli C."/>
            <person name="Schiex T."/>
            <person name="Segurens B."/>
            <person name="Severin A.J."/>
            <person name="Sherrier D.J."/>
            <person name="Shi R."/>
            <person name="Sims S."/>
            <person name="Singer S.R."/>
            <person name="Sinharoy S."/>
            <person name="Sterck L."/>
            <person name="Viollet A."/>
            <person name="Wang B.B."/>
            <person name="Wang K."/>
            <person name="Wang M."/>
            <person name="Wang X."/>
            <person name="Warfsmann J."/>
            <person name="Weissenbach J."/>
            <person name="White D.D."/>
            <person name="White J.D."/>
            <person name="Wiley G.B."/>
            <person name="Wincker P."/>
            <person name="Xing Y."/>
            <person name="Yang L."/>
            <person name="Yao Z."/>
            <person name="Ying F."/>
            <person name="Zhai J."/>
            <person name="Zhou L."/>
            <person name="Zuber A."/>
            <person name="Denarie J."/>
            <person name="Dixon R.A."/>
            <person name="May G.D."/>
            <person name="Schwartz D.C."/>
            <person name="Rogers J."/>
            <person name="Quetier F."/>
            <person name="Town C.D."/>
            <person name="Roe B.A."/>
        </authorList>
    </citation>
    <scope>NUCLEOTIDE SEQUENCE [LARGE SCALE GENOMIC DNA]</scope>
    <source>
        <strain evidence="2">A17</strain>
        <strain evidence="3 4">cv. Jemalong A17</strain>
    </source>
</reference>
<keyword evidence="1" id="KW-1133">Transmembrane helix</keyword>
<evidence type="ECO:0000313" key="4">
    <source>
        <dbReference type="Proteomes" id="UP000002051"/>
    </source>
</evidence>
<evidence type="ECO:0000313" key="2">
    <source>
        <dbReference type="EMBL" id="KEH25506.1"/>
    </source>
</evidence>
<reference evidence="3" key="3">
    <citation type="submission" date="2015-04" db="UniProtKB">
        <authorList>
            <consortium name="EnsemblPlants"/>
        </authorList>
    </citation>
    <scope>IDENTIFICATION</scope>
    <source>
        <strain evidence="3">cv. Jemalong A17</strain>
    </source>
</reference>
<feature type="transmembrane region" description="Helical" evidence="1">
    <location>
        <begin position="35"/>
        <end position="59"/>
    </location>
</feature>
<keyword evidence="4" id="KW-1185">Reference proteome</keyword>
<reference evidence="2 4" key="2">
    <citation type="journal article" date="2014" name="BMC Genomics">
        <title>An improved genome release (version Mt4.0) for the model legume Medicago truncatula.</title>
        <authorList>
            <person name="Tang H."/>
            <person name="Krishnakumar V."/>
            <person name="Bidwell S."/>
            <person name="Rosen B."/>
            <person name="Chan A."/>
            <person name="Zhou S."/>
            <person name="Gentzbittel L."/>
            <person name="Childs K.L."/>
            <person name="Yandell M."/>
            <person name="Gundlach H."/>
            <person name="Mayer K.F."/>
            <person name="Schwartz D.C."/>
            <person name="Town C.D."/>
        </authorList>
    </citation>
    <scope>GENOME REANNOTATION</scope>
    <source>
        <strain evidence="2">A17</strain>
        <strain evidence="3 4">cv. Jemalong A17</strain>
    </source>
</reference>
<dbReference type="EMBL" id="CM001222">
    <property type="protein sequence ID" value="KEH25506.1"/>
    <property type="molecule type" value="Genomic_DNA"/>
</dbReference>
<dbReference type="STRING" id="3880.A0A072U804"/>
<proteinExistence type="predicted"/>
<name>A0A072U804_MEDTR</name>
<evidence type="ECO:0000313" key="3">
    <source>
        <dbReference type="EnsemblPlants" id="KEH25506"/>
    </source>
</evidence>
<organism evidence="2 4">
    <name type="scientific">Medicago truncatula</name>
    <name type="common">Barrel medic</name>
    <name type="synonym">Medicago tribuloides</name>
    <dbReference type="NCBI Taxonomy" id="3880"/>
    <lineage>
        <taxon>Eukaryota</taxon>
        <taxon>Viridiplantae</taxon>
        <taxon>Streptophyta</taxon>
        <taxon>Embryophyta</taxon>
        <taxon>Tracheophyta</taxon>
        <taxon>Spermatophyta</taxon>
        <taxon>Magnoliopsida</taxon>
        <taxon>eudicotyledons</taxon>
        <taxon>Gunneridae</taxon>
        <taxon>Pentapetalae</taxon>
        <taxon>rosids</taxon>
        <taxon>fabids</taxon>
        <taxon>Fabales</taxon>
        <taxon>Fabaceae</taxon>
        <taxon>Papilionoideae</taxon>
        <taxon>50 kb inversion clade</taxon>
        <taxon>NPAAA clade</taxon>
        <taxon>Hologalegina</taxon>
        <taxon>IRL clade</taxon>
        <taxon>Trifolieae</taxon>
        <taxon>Medicago</taxon>
    </lineage>
</organism>
<dbReference type="EnsemblPlants" id="KEH25506">
    <property type="protein sequence ID" value="KEH25506"/>
    <property type="gene ID" value="MTR_6g025065"/>
</dbReference>
<keyword evidence="1 2" id="KW-0812">Transmembrane</keyword>
<dbReference type="AlphaFoldDB" id="A0A072U804"/>
<keyword evidence="1" id="KW-0472">Membrane</keyword>
<accession>A0A072U804</accession>